<accession>A0A8T9SV41</accession>
<dbReference type="KEGG" id="haei:MUN82_02710"/>
<dbReference type="EMBL" id="CP095053">
    <property type="protein sequence ID" value="UOR06022.1"/>
    <property type="molecule type" value="Genomic_DNA"/>
</dbReference>
<protein>
    <submittedName>
        <fullName evidence="1">Uncharacterized protein</fullName>
    </submittedName>
</protein>
<evidence type="ECO:0000313" key="1">
    <source>
        <dbReference type="EMBL" id="UOR06022.1"/>
    </source>
</evidence>
<dbReference type="RefSeq" id="WP_245094788.1">
    <property type="nucleotide sequence ID" value="NZ_CP095053.1"/>
</dbReference>
<dbReference type="AlphaFoldDB" id="A0A8T9SV41"/>
<sequence>MKSAAEYLEAPVFYLTYPTGEEAENVPVVAYDEAVRAIEAALADAAEYKYLLMRALRRQVAPSVETAPAAEATLRPLFPTDDAQELAA</sequence>
<keyword evidence="2" id="KW-1185">Reference proteome</keyword>
<organism evidence="1 2">
    <name type="scientific">Hymenobacter aerilatus</name>
    <dbReference type="NCBI Taxonomy" id="2932251"/>
    <lineage>
        <taxon>Bacteria</taxon>
        <taxon>Pseudomonadati</taxon>
        <taxon>Bacteroidota</taxon>
        <taxon>Cytophagia</taxon>
        <taxon>Cytophagales</taxon>
        <taxon>Hymenobacteraceae</taxon>
        <taxon>Hymenobacter</taxon>
    </lineage>
</organism>
<name>A0A8T9SV41_9BACT</name>
<proteinExistence type="predicted"/>
<dbReference type="Proteomes" id="UP000829925">
    <property type="component" value="Chromosome"/>
</dbReference>
<evidence type="ECO:0000313" key="2">
    <source>
        <dbReference type="Proteomes" id="UP000829925"/>
    </source>
</evidence>
<reference evidence="1 2" key="1">
    <citation type="submission" date="2022-04" db="EMBL/GenBank/DDBJ databases">
        <title>Hymenobacter sp. isolated from the air.</title>
        <authorList>
            <person name="Won M."/>
            <person name="Lee C.-M."/>
            <person name="Woen H.-Y."/>
            <person name="Kwon S.-W."/>
        </authorList>
    </citation>
    <scope>NUCLEOTIDE SEQUENCE [LARGE SCALE GENOMIC DNA]</scope>
    <source>
        <strain evidence="2">5413 J-13</strain>
    </source>
</reference>
<gene>
    <name evidence="1" type="ORF">MUN82_02710</name>
</gene>